<feature type="domain" description="D-isomer specific 2-hydroxyacid dehydrogenase NAD-binding" evidence="6">
    <location>
        <begin position="115"/>
        <end position="290"/>
    </location>
</feature>
<dbReference type="Pfam" id="PF00389">
    <property type="entry name" value="2-Hacid_dh"/>
    <property type="match status" value="1"/>
</dbReference>
<dbReference type="PANTHER" id="PTHR43761:SF1">
    <property type="entry name" value="D-ISOMER SPECIFIC 2-HYDROXYACID DEHYDROGENASE CATALYTIC DOMAIN-CONTAINING PROTEIN-RELATED"/>
    <property type="match status" value="1"/>
</dbReference>
<dbReference type="PROSITE" id="PS00671">
    <property type="entry name" value="D_2_HYDROXYACID_DH_3"/>
    <property type="match status" value="1"/>
</dbReference>
<dbReference type="InterPro" id="IPR029753">
    <property type="entry name" value="D-isomer_DH_CS"/>
</dbReference>
<evidence type="ECO:0000256" key="1">
    <source>
        <dbReference type="ARBA" id="ARBA00005854"/>
    </source>
</evidence>
<dbReference type="Pfam" id="PF02826">
    <property type="entry name" value="2-Hacid_dh_C"/>
    <property type="match status" value="1"/>
</dbReference>
<dbReference type="SUPFAM" id="SSF51735">
    <property type="entry name" value="NAD(P)-binding Rossmann-fold domains"/>
    <property type="match status" value="1"/>
</dbReference>
<dbReference type="InterPro" id="IPR036291">
    <property type="entry name" value="NAD(P)-bd_dom_sf"/>
</dbReference>
<dbReference type="EMBL" id="JACHFH010000021">
    <property type="protein sequence ID" value="MBB5336650.1"/>
    <property type="molecule type" value="Genomic_DNA"/>
</dbReference>
<dbReference type="Gene3D" id="3.40.50.720">
    <property type="entry name" value="NAD(P)-binding Rossmann-like Domain"/>
    <property type="match status" value="2"/>
</dbReference>
<accession>A0A840UKE1</accession>
<dbReference type="GO" id="GO:0003714">
    <property type="term" value="F:transcription corepressor activity"/>
    <property type="evidence" value="ECO:0007669"/>
    <property type="project" value="InterPro"/>
</dbReference>
<keyword evidence="8" id="KW-1185">Reference proteome</keyword>
<reference evidence="7 8" key="1">
    <citation type="submission" date="2020-08" db="EMBL/GenBank/DDBJ databases">
        <title>Genomic Encyclopedia of Type Strains, Phase IV (KMG-IV): sequencing the most valuable type-strain genomes for metagenomic binning, comparative biology and taxonomic classification.</title>
        <authorList>
            <person name="Goeker M."/>
        </authorList>
    </citation>
    <scope>NUCLEOTIDE SEQUENCE [LARGE SCALE GENOMIC DNA]</scope>
    <source>
        <strain evidence="7 8">DSM 24661</strain>
    </source>
</reference>
<dbReference type="InterPro" id="IPR006140">
    <property type="entry name" value="D-isomer_DH_NAD-bd"/>
</dbReference>
<evidence type="ECO:0000256" key="3">
    <source>
        <dbReference type="ARBA" id="ARBA00023027"/>
    </source>
</evidence>
<comment type="caution">
    <text evidence="7">The sequence shown here is derived from an EMBL/GenBank/DDBJ whole genome shotgun (WGS) entry which is preliminary data.</text>
</comment>
<dbReference type="InterPro" id="IPR043322">
    <property type="entry name" value="CtBP"/>
</dbReference>
<evidence type="ECO:0000313" key="8">
    <source>
        <dbReference type="Proteomes" id="UP000559117"/>
    </source>
</evidence>
<dbReference type="SUPFAM" id="SSF52283">
    <property type="entry name" value="Formate/glycerate dehydrogenase catalytic domain-like"/>
    <property type="match status" value="1"/>
</dbReference>
<evidence type="ECO:0000259" key="5">
    <source>
        <dbReference type="Pfam" id="PF00389"/>
    </source>
</evidence>
<dbReference type="RefSeq" id="WP_183861771.1">
    <property type="nucleotide sequence ID" value="NZ_JACHFH010000021.1"/>
</dbReference>
<keyword evidence="3" id="KW-0520">NAD</keyword>
<keyword evidence="2 4" id="KW-0560">Oxidoreductase</keyword>
<dbReference type="InterPro" id="IPR006139">
    <property type="entry name" value="D-isomer_2_OHA_DH_cat_dom"/>
</dbReference>
<dbReference type="PANTHER" id="PTHR43761">
    <property type="entry name" value="D-ISOMER SPECIFIC 2-HYDROXYACID DEHYDROGENASE FAMILY PROTEIN (AFU_ORTHOLOGUE AFUA_1G13630)"/>
    <property type="match status" value="1"/>
</dbReference>
<feature type="domain" description="D-isomer specific 2-hydroxyacid dehydrogenase catalytic" evidence="5">
    <location>
        <begin position="17"/>
        <end position="323"/>
    </location>
</feature>
<comment type="similarity">
    <text evidence="1 4">Belongs to the D-isomer specific 2-hydroxyacid dehydrogenase family.</text>
</comment>
<evidence type="ECO:0000259" key="6">
    <source>
        <dbReference type="Pfam" id="PF02826"/>
    </source>
</evidence>
<evidence type="ECO:0000256" key="4">
    <source>
        <dbReference type="RuleBase" id="RU003719"/>
    </source>
</evidence>
<protein>
    <submittedName>
        <fullName evidence="7">Phosphoglycerate dehydrogenase-like enzyme</fullName>
    </submittedName>
</protein>
<dbReference type="GO" id="GO:0016616">
    <property type="term" value="F:oxidoreductase activity, acting on the CH-OH group of donors, NAD or NADP as acceptor"/>
    <property type="evidence" value="ECO:0007669"/>
    <property type="project" value="InterPro"/>
</dbReference>
<dbReference type="InterPro" id="IPR050418">
    <property type="entry name" value="D-iso_2-hydroxyacid_DH_PdxB"/>
</dbReference>
<dbReference type="AlphaFoldDB" id="A0A840UKE1"/>
<organism evidence="7 8">
    <name type="scientific">Pectinatus brassicae</name>
    <dbReference type="NCBI Taxonomy" id="862415"/>
    <lineage>
        <taxon>Bacteria</taxon>
        <taxon>Bacillati</taxon>
        <taxon>Bacillota</taxon>
        <taxon>Negativicutes</taxon>
        <taxon>Selenomonadales</taxon>
        <taxon>Selenomonadaceae</taxon>
        <taxon>Pectinatus</taxon>
    </lineage>
</organism>
<name>A0A840UKE1_9FIRM</name>
<dbReference type="CDD" id="cd05299">
    <property type="entry name" value="CtBP_dh"/>
    <property type="match status" value="1"/>
</dbReference>
<proteinExistence type="inferred from homology"/>
<gene>
    <name evidence="7" type="ORF">HNR32_001801</name>
</gene>
<evidence type="ECO:0000313" key="7">
    <source>
        <dbReference type="EMBL" id="MBB5336650.1"/>
    </source>
</evidence>
<dbReference type="GO" id="GO:0051287">
    <property type="term" value="F:NAD binding"/>
    <property type="evidence" value="ECO:0007669"/>
    <property type="project" value="InterPro"/>
</dbReference>
<evidence type="ECO:0000256" key="2">
    <source>
        <dbReference type="ARBA" id="ARBA00023002"/>
    </source>
</evidence>
<dbReference type="Proteomes" id="UP000559117">
    <property type="component" value="Unassembled WGS sequence"/>
</dbReference>
<sequence length="323" mass="36104">MNPIKIWIIDEEWPEYEYETALLQKELPGCEIHYSDYNYKQDLEAFGQYADIILAQIYVNIDAPVINKLQYCKGIAVYGGGYDRVDIEAARAKGISVTNVHGYCTEDIADYVAAAIYSACKPLNNYTDTIMQGLWGAQAVKNNIAQRVSARILFIAGFGIIGREVAKKAQQLGLKVLAYDPFVSQNTMLAADVTPVSLADGFKQADFISIHIICNDNTTNMITKKFFSLMKRTAYIINTARGKIINEQDLITAVENKKIAGAFLDVVTIEPPTGKEKIFHTKNITVTPHICYISQESYKELKERTAHNAIKMLRGEIPADLVN</sequence>